<reference evidence="1" key="1">
    <citation type="submission" date="2023-06" db="EMBL/GenBank/DDBJ databases">
        <title>Genome-scale phylogeny and comparative genomics of the fungal order Sordariales.</title>
        <authorList>
            <consortium name="Lawrence Berkeley National Laboratory"/>
            <person name="Hensen N."/>
            <person name="Bonometti L."/>
            <person name="Westerberg I."/>
            <person name="Brannstrom I.O."/>
            <person name="Guillou S."/>
            <person name="Cros-Aarteil S."/>
            <person name="Calhoun S."/>
            <person name="Haridas S."/>
            <person name="Kuo A."/>
            <person name="Mondo S."/>
            <person name="Pangilinan J."/>
            <person name="Riley R."/>
            <person name="LaButti K."/>
            <person name="Andreopoulos B."/>
            <person name="Lipzen A."/>
            <person name="Chen C."/>
            <person name="Yanf M."/>
            <person name="Daum C."/>
            <person name="Ng V."/>
            <person name="Clum A."/>
            <person name="Steindorff A."/>
            <person name="Ohm R."/>
            <person name="Martin F."/>
            <person name="Silar P."/>
            <person name="Natvig D."/>
            <person name="Lalanne C."/>
            <person name="Gautier V."/>
            <person name="Ament-velasquez S.L."/>
            <person name="Kruys A."/>
            <person name="Hutchinson M.I."/>
            <person name="Powell A.J."/>
            <person name="Barry K."/>
            <person name="Miller A.N."/>
            <person name="Grigoriev I.V."/>
            <person name="Debuchy R."/>
            <person name="Gladieux P."/>
            <person name="Thoren M.H."/>
            <person name="Johannesson H."/>
        </authorList>
    </citation>
    <scope>NUCLEOTIDE SEQUENCE</scope>
    <source>
        <strain evidence="1">SMH3391-2</strain>
    </source>
</reference>
<evidence type="ECO:0000313" key="1">
    <source>
        <dbReference type="EMBL" id="KAK0630425.1"/>
    </source>
</evidence>
<evidence type="ECO:0000313" key="2">
    <source>
        <dbReference type="Proteomes" id="UP001174934"/>
    </source>
</evidence>
<dbReference type="Proteomes" id="UP001174934">
    <property type="component" value="Unassembled WGS sequence"/>
</dbReference>
<protein>
    <submittedName>
        <fullName evidence="1">Uncharacterized protein</fullName>
    </submittedName>
</protein>
<comment type="caution">
    <text evidence="1">The sequence shown here is derived from an EMBL/GenBank/DDBJ whole genome shotgun (WGS) entry which is preliminary data.</text>
</comment>
<name>A0AA40C9U5_9PEZI</name>
<keyword evidence="2" id="KW-1185">Reference proteome</keyword>
<dbReference type="AlphaFoldDB" id="A0AA40C9U5"/>
<accession>A0AA40C9U5</accession>
<organism evidence="1 2">
    <name type="scientific">Bombardia bombarda</name>
    <dbReference type="NCBI Taxonomy" id="252184"/>
    <lineage>
        <taxon>Eukaryota</taxon>
        <taxon>Fungi</taxon>
        <taxon>Dikarya</taxon>
        <taxon>Ascomycota</taxon>
        <taxon>Pezizomycotina</taxon>
        <taxon>Sordariomycetes</taxon>
        <taxon>Sordariomycetidae</taxon>
        <taxon>Sordariales</taxon>
        <taxon>Lasiosphaeriaceae</taxon>
        <taxon>Bombardia</taxon>
    </lineage>
</organism>
<proteinExistence type="predicted"/>
<sequence length="556" mass="65143">MAQEQIYRVPKDFPQHSFTPSTEVQQPYRCWACRTDDFPNNEYYDNRAPPTYDAAYMLQSASKDLHAFDTPLDYFYADVYADSEAHAKQQTEHDQPSEHPYTQNEVLGEIIPFAQEALLSRKQFKKKPCRLASLTIHAEPTCDPRHSWLRFEATWLRKVCETTSCSIDNAEPERDRFFLKTSTWTVPDMDSRLAFKLLKEYRPLSINIVFHAPTDPKVDRLATFTLLWAKMQDIQILLEKYRKLNSWLPESDPSEDVYMTFPKTLQLIRIQLKETTPAMMLPPTACERYPNTWSDYNRKQDKRMVKECRRKSDHRRYHTPSLEWNDKHKHARFWEIIVLPFMRHEAIAPRVLSELDWIRTMHGWDGALSFSSEKDERPLWPIYFTWEEGHKPTPLERDAQNAWMFLNVIGQTMTTDEDGEPLDLVTYDPETGFLSSADPGDDFEWFDDVRNRAQRFQRPDDALPAVLASLEYSTEARLLAGHLRAVFAKAPRPLGQQELDGSKSYGDNAFRFSDESRHERMAAAVREWAEAAPGRYEKVVSERKKKKEVGLVCFWS</sequence>
<dbReference type="EMBL" id="JAULSR010000002">
    <property type="protein sequence ID" value="KAK0630425.1"/>
    <property type="molecule type" value="Genomic_DNA"/>
</dbReference>
<gene>
    <name evidence="1" type="ORF">B0T17DRAFT_653866</name>
</gene>